<organism evidence="2 3">
    <name type="scientific">Hypothenemus hampei</name>
    <name type="common">Coffee berry borer</name>
    <dbReference type="NCBI Taxonomy" id="57062"/>
    <lineage>
        <taxon>Eukaryota</taxon>
        <taxon>Metazoa</taxon>
        <taxon>Ecdysozoa</taxon>
        <taxon>Arthropoda</taxon>
        <taxon>Hexapoda</taxon>
        <taxon>Insecta</taxon>
        <taxon>Pterygota</taxon>
        <taxon>Neoptera</taxon>
        <taxon>Endopterygota</taxon>
        <taxon>Coleoptera</taxon>
        <taxon>Polyphaga</taxon>
        <taxon>Cucujiformia</taxon>
        <taxon>Curculionidae</taxon>
        <taxon>Scolytinae</taxon>
        <taxon>Hypothenemus</taxon>
    </lineage>
</organism>
<dbReference type="EMBL" id="JBDJPC010000009">
    <property type="protein sequence ID" value="KAL1491792.1"/>
    <property type="molecule type" value="Genomic_DNA"/>
</dbReference>
<accession>A0ABD1ECV3</accession>
<protein>
    <submittedName>
        <fullName evidence="2">Uncharacterized protein</fullName>
    </submittedName>
</protein>
<reference evidence="2 3" key="1">
    <citation type="submission" date="2024-05" db="EMBL/GenBank/DDBJ databases">
        <title>Genetic variation in Jamaican populations of the coffee berry borer (Hypothenemus hampei).</title>
        <authorList>
            <person name="Errbii M."/>
            <person name="Myrie A."/>
        </authorList>
    </citation>
    <scope>NUCLEOTIDE SEQUENCE [LARGE SCALE GENOMIC DNA]</scope>
    <source>
        <strain evidence="2">JA-Hopewell-2020-01-JO</strain>
        <tissue evidence="2">Whole body</tissue>
    </source>
</reference>
<keyword evidence="3" id="KW-1185">Reference proteome</keyword>
<name>A0ABD1ECV3_HYPHA</name>
<keyword evidence="1" id="KW-0812">Transmembrane</keyword>
<evidence type="ECO:0000256" key="1">
    <source>
        <dbReference type="SAM" id="Phobius"/>
    </source>
</evidence>
<dbReference type="Proteomes" id="UP001566132">
    <property type="component" value="Unassembled WGS sequence"/>
</dbReference>
<keyword evidence="1" id="KW-1133">Transmembrane helix</keyword>
<evidence type="ECO:0000313" key="3">
    <source>
        <dbReference type="Proteomes" id="UP001566132"/>
    </source>
</evidence>
<dbReference type="AlphaFoldDB" id="A0ABD1ECV3"/>
<feature type="transmembrane region" description="Helical" evidence="1">
    <location>
        <begin position="227"/>
        <end position="247"/>
    </location>
</feature>
<evidence type="ECO:0000313" key="2">
    <source>
        <dbReference type="EMBL" id="KAL1491792.1"/>
    </source>
</evidence>
<comment type="caution">
    <text evidence="2">The sequence shown here is derived from an EMBL/GenBank/DDBJ whole genome shotgun (WGS) entry which is preliminary data.</text>
</comment>
<gene>
    <name evidence="2" type="ORF">ABEB36_012336</name>
</gene>
<feature type="transmembrane region" description="Helical" evidence="1">
    <location>
        <begin position="159"/>
        <end position="182"/>
    </location>
</feature>
<keyword evidence="1" id="KW-0472">Membrane</keyword>
<proteinExistence type="predicted"/>
<sequence length="260" mass="29514">MRKSDECSAKKRAEELKTRKLLEQQNLTHQNIGGIIVSIPAVDTFPNNDRSKPLILQKSELAPQSSFPGTSFARDFQTNNQAAGHSNIDTSVPRTKDYRFFSNQPGIQETMSQTGQNKSEQNNVKFTQSGLLYTLNMIREPVVDYQEARGVPRNEEITFLSLVTSLCTQAYTAAITILVMLWNLMPLVDGFVYFVRFVLDKVIDIVQTEDNKERAIKSAILFGELTIIIFIIFLIVGLIFMPVYVLMARLFSKIFSMIAW</sequence>